<evidence type="ECO:0000256" key="8">
    <source>
        <dbReference type="ARBA" id="ARBA00023242"/>
    </source>
</evidence>
<evidence type="ECO:0000256" key="5">
    <source>
        <dbReference type="ARBA" id="ARBA00022723"/>
    </source>
</evidence>
<feature type="compositionally biased region" description="Basic residues" evidence="10">
    <location>
        <begin position="89"/>
        <end position="99"/>
    </location>
</feature>
<evidence type="ECO:0000256" key="2">
    <source>
        <dbReference type="ARBA" id="ARBA00004496"/>
    </source>
</evidence>
<protein>
    <submittedName>
        <fullName evidence="12">Zinc finger protein 593-like protein</fullName>
    </submittedName>
</protein>
<name>A0A833VEE8_9POAL</name>
<dbReference type="Pfam" id="PF12171">
    <property type="entry name" value="zf-C2H2_jaz"/>
    <property type="match status" value="1"/>
</dbReference>
<dbReference type="Gene3D" id="3.30.160.60">
    <property type="entry name" value="Classic Zinc Finger"/>
    <property type="match status" value="1"/>
</dbReference>
<evidence type="ECO:0000259" key="11">
    <source>
        <dbReference type="PROSITE" id="PS00028"/>
    </source>
</evidence>
<evidence type="ECO:0000313" key="12">
    <source>
        <dbReference type="EMBL" id="KAF3335786.1"/>
    </source>
</evidence>
<keyword evidence="3" id="KW-0963">Cytoplasm</keyword>
<evidence type="ECO:0000256" key="6">
    <source>
        <dbReference type="ARBA" id="ARBA00022771"/>
    </source>
</evidence>
<dbReference type="InterPro" id="IPR013087">
    <property type="entry name" value="Znf_C2H2_type"/>
</dbReference>
<sequence length="127" mass="14675">MGGKCPHRKVKTRRLAHKQNRRSKFLIIRDDMVYQELLKQAEILKKSEMAEANPLPIDQDLPGMGQFYCLHCDRHFYSDDVREEHYKSKLHKKKVKKMKGPAPHTQVDADMAAGMGKPDNGPKLMSM</sequence>
<dbReference type="AlphaFoldDB" id="A0A833VEE8"/>
<keyword evidence="8" id="KW-0539">Nucleus</keyword>
<gene>
    <name evidence="12" type="ORF">FCM35_KLT20293</name>
</gene>
<comment type="similarity">
    <text evidence="9">Belongs to the ZNF593/BUD20 C2H2-type zinc-finger protein family.</text>
</comment>
<dbReference type="GO" id="GO:0043021">
    <property type="term" value="F:ribonucleoprotein complex binding"/>
    <property type="evidence" value="ECO:0007669"/>
    <property type="project" value="UniProtKB-ARBA"/>
</dbReference>
<dbReference type="Proteomes" id="UP000623129">
    <property type="component" value="Unassembled WGS sequence"/>
</dbReference>
<dbReference type="PANTHER" id="PTHR47444">
    <property type="entry name" value="EXPRESSED PROTEIN"/>
    <property type="match status" value="1"/>
</dbReference>
<evidence type="ECO:0000256" key="3">
    <source>
        <dbReference type="ARBA" id="ARBA00022490"/>
    </source>
</evidence>
<dbReference type="OrthoDB" id="24683at2759"/>
<evidence type="ECO:0000256" key="9">
    <source>
        <dbReference type="ARBA" id="ARBA00038064"/>
    </source>
</evidence>
<keyword evidence="5" id="KW-0479">Metal-binding</keyword>
<dbReference type="InterPro" id="IPR036236">
    <property type="entry name" value="Znf_C2H2_sf"/>
</dbReference>
<keyword evidence="4" id="KW-0690">Ribosome biogenesis</keyword>
<comment type="subcellular location">
    <subcellularLocation>
        <location evidence="2">Cytoplasm</location>
    </subcellularLocation>
    <subcellularLocation>
        <location evidence="1">Nucleus</location>
    </subcellularLocation>
</comment>
<dbReference type="GO" id="GO:0005737">
    <property type="term" value="C:cytoplasm"/>
    <property type="evidence" value="ECO:0007669"/>
    <property type="project" value="UniProtKB-SubCell"/>
</dbReference>
<proteinExistence type="inferred from homology"/>
<dbReference type="InterPro" id="IPR003604">
    <property type="entry name" value="Matrin/U1-like-C_Znf_C2H2"/>
</dbReference>
<dbReference type="GO" id="GO:0005634">
    <property type="term" value="C:nucleus"/>
    <property type="evidence" value="ECO:0007669"/>
    <property type="project" value="UniProtKB-SubCell"/>
</dbReference>
<dbReference type="FunFam" id="3.30.160.60:FF:000299">
    <property type="entry name" value="Zinc finger protein 593"/>
    <property type="match status" value="1"/>
</dbReference>
<dbReference type="PROSITE" id="PS00028">
    <property type="entry name" value="ZINC_FINGER_C2H2_1"/>
    <property type="match status" value="1"/>
</dbReference>
<accession>A0A833VEE8</accession>
<reference evidence="12" key="1">
    <citation type="submission" date="2020-01" db="EMBL/GenBank/DDBJ databases">
        <title>Genome sequence of Kobresia littledalei, the first chromosome-level genome in the family Cyperaceae.</title>
        <authorList>
            <person name="Qu G."/>
        </authorList>
    </citation>
    <scope>NUCLEOTIDE SEQUENCE</scope>
    <source>
        <strain evidence="12">C.B.Clarke</strain>
        <tissue evidence="12">Leaf</tissue>
    </source>
</reference>
<keyword evidence="6" id="KW-0863">Zinc-finger</keyword>
<dbReference type="SUPFAM" id="SSF57667">
    <property type="entry name" value="beta-beta-alpha zinc fingers"/>
    <property type="match status" value="1"/>
</dbReference>
<evidence type="ECO:0000256" key="10">
    <source>
        <dbReference type="SAM" id="MobiDB-lite"/>
    </source>
</evidence>
<dbReference type="GO" id="GO:0003676">
    <property type="term" value="F:nucleic acid binding"/>
    <property type="evidence" value="ECO:0007669"/>
    <property type="project" value="InterPro"/>
</dbReference>
<dbReference type="GO" id="GO:0042254">
    <property type="term" value="P:ribosome biogenesis"/>
    <property type="evidence" value="ECO:0007669"/>
    <property type="project" value="UniProtKB-KW"/>
</dbReference>
<comment type="caution">
    <text evidence="12">The sequence shown here is derived from an EMBL/GenBank/DDBJ whole genome shotgun (WGS) entry which is preliminary data.</text>
</comment>
<evidence type="ECO:0000256" key="4">
    <source>
        <dbReference type="ARBA" id="ARBA00022517"/>
    </source>
</evidence>
<keyword evidence="7" id="KW-0862">Zinc</keyword>
<keyword evidence="13" id="KW-1185">Reference proteome</keyword>
<feature type="domain" description="C2H2-type" evidence="11">
    <location>
        <begin position="69"/>
        <end position="91"/>
    </location>
</feature>
<evidence type="ECO:0000256" key="7">
    <source>
        <dbReference type="ARBA" id="ARBA00022833"/>
    </source>
</evidence>
<organism evidence="12 13">
    <name type="scientific">Carex littledalei</name>
    <dbReference type="NCBI Taxonomy" id="544730"/>
    <lineage>
        <taxon>Eukaryota</taxon>
        <taxon>Viridiplantae</taxon>
        <taxon>Streptophyta</taxon>
        <taxon>Embryophyta</taxon>
        <taxon>Tracheophyta</taxon>
        <taxon>Spermatophyta</taxon>
        <taxon>Magnoliopsida</taxon>
        <taxon>Liliopsida</taxon>
        <taxon>Poales</taxon>
        <taxon>Cyperaceae</taxon>
        <taxon>Cyperoideae</taxon>
        <taxon>Cariceae</taxon>
        <taxon>Carex</taxon>
        <taxon>Carex subgen. Euthyceras</taxon>
    </lineage>
</organism>
<dbReference type="InterPro" id="IPR022755">
    <property type="entry name" value="Znf_C2H2_jaz"/>
</dbReference>
<dbReference type="PANTHER" id="PTHR47444:SF1">
    <property type="entry name" value="EXPRESSED PROTEIN"/>
    <property type="match status" value="1"/>
</dbReference>
<dbReference type="GO" id="GO:0008270">
    <property type="term" value="F:zinc ion binding"/>
    <property type="evidence" value="ECO:0007669"/>
    <property type="project" value="UniProtKB-KW"/>
</dbReference>
<dbReference type="EMBL" id="SWLB01000008">
    <property type="protein sequence ID" value="KAF3335786.1"/>
    <property type="molecule type" value="Genomic_DNA"/>
</dbReference>
<evidence type="ECO:0000256" key="1">
    <source>
        <dbReference type="ARBA" id="ARBA00004123"/>
    </source>
</evidence>
<evidence type="ECO:0000313" key="13">
    <source>
        <dbReference type="Proteomes" id="UP000623129"/>
    </source>
</evidence>
<feature type="region of interest" description="Disordered" evidence="10">
    <location>
        <begin position="89"/>
        <end position="127"/>
    </location>
</feature>
<dbReference type="SMART" id="SM00451">
    <property type="entry name" value="ZnF_U1"/>
    <property type="match status" value="1"/>
</dbReference>